<dbReference type="Proteomes" id="UP000197019">
    <property type="component" value="Chromosome"/>
</dbReference>
<dbReference type="KEGG" id="mpsy:CEK71_12685"/>
<dbReference type="EMBL" id="CP022129">
    <property type="protein sequence ID" value="ASF46861.1"/>
    <property type="molecule type" value="Genomic_DNA"/>
</dbReference>
<accession>A0A1Z4C023</accession>
<evidence type="ECO:0000313" key="2">
    <source>
        <dbReference type="Proteomes" id="UP000197019"/>
    </source>
</evidence>
<gene>
    <name evidence="1" type="ORF">CEK71_12685</name>
</gene>
<sequence length="98" mass="11249">MAVRVQRTLPKKPKTWPFEVYLLRPHRPTKTKRFNSAFKIAQAGILWQAASWLGHHAGRGLTQKLSVLIGVVFDKLQQQRVAFLLVVVYREDQAVTLV</sequence>
<proteinExistence type="predicted"/>
<name>A0A1Z4C023_9GAMM</name>
<organism evidence="1 2">
    <name type="scientific">Methylovulum psychrotolerans</name>
    <dbReference type="NCBI Taxonomy" id="1704499"/>
    <lineage>
        <taxon>Bacteria</taxon>
        <taxon>Pseudomonadati</taxon>
        <taxon>Pseudomonadota</taxon>
        <taxon>Gammaproteobacteria</taxon>
        <taxon>Methylococcales</taxon>
        <taxon>Methylococcaceae</taxon>
        <taxon>Methylovulum</taxon>
    </lineage>
</organism>
<evidence type="ECO:0000313" key="1">
    <source>
        <dbReference type="EMBL" id="ASF46861.1"/>
    </source>
</evidence>
<reference evidence="1 2" key="1">
    <citation type="submission" date="2017-06" db="EMBL/GenBank/DDBJ databases">
        <title>Genome Sequencing of the methanotroph Methylovulum psychrotolerants str. HV10-M2 isolated from a high-altitude environment.</title>
        <authorList>
            <person name="Mateos-Rivera A."/>
        </authorList>
    </citation>
    <scope>NUCLEOTIDE SEQUENCE [LARGE SCALE GENOMIC DNA]</scope>
    <source>
        <strain evidence="1 2">HV10_M2</strain>
    </source>
</reference>
<keyword evidence="2" id="KW-1185">Reference proteome</keyword>
<dbReference type="AlphaFoldDB" id="A0A1Z4C023"/>
<protein>
    <submittedName>
        <fullName evidence="1">Uncharacterized protein</fullName>
    </submittedName>
</protein>